<feature type="domain" description="DUF2134" evidence="3">
    <location>
        <begin position="72"/>
        <end position="170"/>
    </location>
</feature>
<keyword evidence="2" id="KW-0812">Transmembrane</keyword>
<dbReference type="Pfam" id="PF09977">
    <property type="entry name" value="Tad_C"/>
    <property type="match status" value="1"/>
</dbReference>
<keyword evidence="2" id="KW-0472">Membrane</keyword>
<dbReference type="Proteomes" id="UP000235659">
    <property type="component" value="Unassembled WGS sequence"/>
</dbReference>
<dbReference type="InterPro" id="IPR028087">
    <property type="entry name" value="Tad_N"/>
</dbReference>
<dbReference type="OrthoDB" id="8894266at2"/>
<evidence type="ECO:0000259" key="4">
    <source>
        <dbReference type="Pfam" id="PF13400"/>
    </source>
</evidence>
<dbReference type="EMBL" id="PNXY01000028">
    <property type="protein sequence ID" value="PMS25550.1"/>
    <property type="molecule type" value="Genomic_DNA"/>
</dbReference>
<feature type="transmembrane region" description="Helical" evidence="2">
    <location>
        <begin position="12"/>
        <end position="33"/>
    </location>
</feature>
<gene>
    <name evidence="6" type="ORF">C0Z16_28875</name>
    <name evidence="5" type="ORF">LMG27174_06116</name>
</gene>
<evidence type="ECO:0000313" key="7">
    <source>
        <dbReference type="Proteomes" id="UP000235659"/>
    </source>
</evidence>
<sequence length="373" mass="38332">MRTGESRRKQEGAVAVTVALGMIFLLGIAALAIDIGNLLVARSQLQNAADAAAMAGAGCLMRRTECGNTTATQPDWTTAAAKASTFSTSTATNQVQAAYVKASTVATGYWNATGTPYGLESLPFTPGASDLPAVQVTIHKDGSNANGAVPVFLGSVLGVQILKASAVATAVLSTPGNVGPGGLFPLAMSKCLYDNYWNSSTSSPKLSPDSSTLPGTTVSQQKGQPYFFQIGSSYHYGSCYSGQWTTFDVNNNSASYARGLLASGNSTTFSIGASPGTWIQTGTENTLFDGAAACSAAGNGQCAWATVAVVADPNTSGFQPVVAFACLHILDAQKGSQPYVLVQMSNDMSHCKTPNSGGVGPNYGAYTPPRLVQ</sequence>
<evidence type="ECO:0000313" key="8">
    <source>
        <dbReference type="Proteomes" id="UP000494205"/>
    </source>
</evidence>
<name>A0A2N7W831_9BURK</name>
<evidence type="ECO:0000256" key="2">
    <source>
        <dbReference type="SAM" id="Phobius"/>
    </source>
</evidence>
<evidence type="ECO:0000313" key="6">
    <source>
        <dbReference type="EMBL" id="PMS25550.1"/>
    </source>
</evidence>
<dbReference type="Pfam" id="PF13400">
    <property type="entry name" value="Tad"/>
    <property type="match status" value="1"/>
</dbReference>
<reference evidence="6 7" key="1">
    <citation type="submission" date="2018-01" db="EMBL/GenBank/DDBJ databases">
        <title>Whole genome analyses suggest that Burkholderia sensu lato contains two further novel genera in the rhizoxinica-symbiotica group Mycetohabitans gen. nov., and Trinickia gen. nov.: implications for the evolution of diazotrophy and nodulation in the Burkholderiaceae.</title>
        <authorList>
            <person name="Estrada-de los Santos P."/>
            <person name="Palmer M."/>
            <person name="Chavez-Ramirez B."/>
            <person name="Beukes C."/>
            <person name="Steenkamp E.T."/>
            <person name="Hirsch A.M."/>
            <person name="Manyaka P."/>
            <person name="Maluk M."/>
            <person name="Lafos M."/>
            <person name="Crook M."/>
            <person name="Gross E."/>
            <person name="Simon M.F."/>
            <person name="Bueno dos Reis Junior F."/>
            <person name="Poole P.S."/>
            <person name="Venter S.N."/>
            <person name="James E.K."/>
        </authorList>
    </citation>
    <scope>NUCLEOTIDE SEQUENCE [LARGE SCALE GENOMIC DNA]</scope>
    <source>
        <strain evidence="6 7">WSM 3937</strain>
    </source>
</reference>
<dbReference type="EMBL" id="CADIJZ010000031">
    <property type="protein sequence ID" value="CAB3734464.1"/>
    <property type="molecule type" value="Genomic_DNA"/>
</dbReference>
<organism evidence="5 8">
    <name type="scientific">Paraburkholderia rhynchosiae</name>
    <dbReference type="NCBI Taxonomy" id="487049"/>
    <lineage>
        <taxon>Bacteria</taxon>
        <taxon>Pseudomonadati</taxon>
        <taxon>Pseudomonadota</taxon>
        <taxon>Betaproteobacteria</taxon>
        <taxon>Burkholderiales</taxon>
        <taxon>Burkholderiaceae</taxon>
        <taxon>Paraburkholderia</taxon>
    </lineage>
</organism>
<reference evidence="5 8" key="2">
    <citation type="submission" date="2020-04" db="EMBL/GenBank/DDBJ databases">
        <authorList>
            <person name="De Canck E."/>
        </authorList>
    </citation>
    <scope>NUCLEOTIDE SEQUENCE [LARGE SCALE GENOMIC DNA]</scope>
    <source>
        <strain evidence="5 8">LMG 27174</strain>
    </source>
</reference>
<protein>
    <recommendedName>
        <fullName evidence="9">Pilus assembly protein TadG</fullName>
    </recommendedName>
</protein>
<accession>A0A2N7W831</accession>
<evidence type="ECO:0000259" key="3">
    <source>
        <dbReference type="Pfam" id="PF09977"/>
    </source>
</evidence>
<dbReference type="AlphaFoldDB" id="A0A2N7W831"/>
<evidence type="ECO:0008006" key="9">
    <source>
        <dbReference type="Google" id="ProtNLM"/>
    </source>
</evidence>
<dbReference type="Proteomes" id="UP000494205">
    <property type="component" value="Unassembled WGS sequence"/>
</dbReference>
<feature type="region of interest" description="Disordered" evidence="1">
    <location>
        <begin position="353"/>
        <end position="373"/>
    </location>
</feature>
<evidence type="ECO:0000256" key="1">
    <source>
        <dbReference type="SAM" id="MobiDB-lite"/>
    </source>
</evidence>
<dbReference type="RefSeq" id="WP_102635476.1">
    <property type="nucleotide sequence ID" value="NZ_CADIJZ010000031.1"/>
</dbReference>
<feature type="domain" description="Putative Flp pilus-assembly TadG-like N-terminal" evidence="4">
    <location>
        <begin position="12"/>
        <end position="57"/>
    </location>
</feature>
<proteinExistence type="predicted"/>
<dbReference type="InterPro" id="IPR018705">
    <property type="entry name" value="DUF2134_membrane"/>
</dbReference>
<evidence type="ECO:0000313" key="5">
    <source>
        <dbReference type="EMBL" id="CAB3734464.1"/>
    </source>
</evidence>
<keyword evidence="2" id="KW-1133">Transmembrane helix</keyword>
<keyword evidence="7" id="KW-1185">Reference proteome</keyword>